<keyword evidence="2" id="KW-1185">Reference proteome</keyword>
<gene>
    <name evidence="1" type="primary">Cnig_chr_X.g25682</name>
    <name evidence="1" type="ORF">B9Z55_025682</name>
</gene>
<accession>A0A2G5T068</accession>
<reference evidence="2" key="1">
    <citation type="submission" date="2017-10" db="EMBL/GenBank/DDBJ databases">
        <title>Rapid genome shrinkage in a self-fertile nematode reveals novel sperm competition proteins.</title>
        <authorList>
            <person name="Yin D."/>
            <person name="Schwarz E.M."/>
            <person name="Thomas C.G."/>
            <person name="Felde R.L."/>
            <person name="Korf I.F."/>
            <person name="Cutter A.D."/>
            <person name="Schartner C.M."/>
            <person name="Ralston E.J."/>
            <person name="Meyer B.J."/>
            <person name="Haag E.S."/>
        </authorList>
    </citation>
    <scope>NUCLEOTIDE SEQUENCE [LARGE SCALE GENOMIC DNA]</scope>
    <source>
        <strain evidence="2">JU1422</strain>
    </source>
</reference>
<dbReference type="AlphaFoldDB" id="A0A2G5T068"/>
<dbReference type="EMBL" id="PDUG01000006">
    <property type="protein sequence ID" value="PIC20506.1"/>
    <property type="molecule type" value="Genomic_DNA"/>
</dbReference>
<name>A0A2G5T068_9PELO</name>
<evidence type="ECO:0000313" key="1">
    <source>
        <dbReference type="EMBL" id="PIC20506.1"/>
    </source>
</evidence>
<sequence length="94" mass="10351">MFFLVMDKIDQNSLKAAYSPMVSGECSKCGGVAQQTIKVEAQQAEYHFTMISDQIWISNRRVRCRCLGINGGSEDPRRGTFRFLGTSVGPLASG</sequence>
<evidence type="ECO:0000313" key="2">
    <source>
        <dbReference type="Proteomes" id="UP000230233"/>
    </source>
</evidence>
<proteinExistence type="predicted"/>
<comment type="caution">
    <text evidence="1">The sequence shown here is derived from an EMBL/GenBank/DDBJ whole genome shotgun (WGS) entry which is preliminary data.</text>
</comment>
<dbReference type="Proteomes" id="UP000230233">
    <property type="component" value="Chromosome X"/>
</dbReference>
<protein>
    <submittedName>
        <fullName evidence="1">Uncharacterized protein</fullName>
    </submittedName>
</protein>
<organism evidence="1 2">
    <name type="scientific">Caenorhabditis nigoni</name>
    <dbReference type="NCBI Taxonomy" id="1611254"/>
    <lineage>
        <taxon>Eukaryota</taxon>
        <taxon>Metazoa</taxon>
        <taxon>Ecdysozoa</taxon>
        <taxon>Nematoda</taxon>
        <taxon>Chromadorea</taxon>
        <taxon>Rhabditida</taxon>
        <taxon>Rhabditina</taxon>
        <taxon>Rhabditomorpha</taxon>
        <taxon>Rhabditoidea</taxon>
        <taxon>Rhabditidae</taxon>
        <taxon>Peloderinae</taxon>
        <taxon>Caenorhabditis</taxon>
    </lineage>
</organism>